<organism evidence="3 4">
    <name type="scientific">Trematosphaeria pertusa</name>
    <dbReference type="NCBI Taxonomy" id="390896"/>
    <lineage>
        <taxon>Eukaryota</taxon>
        <taxon>Fungi</taxon>
        <taxon>Dikarya</taxon>
        <taxon>Ascomycota</taxon>
        <taxon>Pezizomycotina</taxon>
        <taxon>Dothideomycetes</taxon>
        <taxon>Pleosporomycetidae</taxon>
        <taxon>Pleosporales</taxon>
        <taxon>Massarineae</taxon>
        <taxon>Trematosphaeriaceae</taxon>
        <taxon>Trematosphaeria</taxon>
    </lineage>
</organism>
<dbReference type="Pfam" id="PF26061">
    <property type="entry name" value="DUF8021"/>
    <property type="match status" value="2"/>
</dbReference>
<dbReference type="EMBL" id="ML987211">
    <property type="protein sequence ID" value="KAF2241549.1"/>
    <property type="molecule type" value="Genomic_DNA"/>
</dbReference>
<feature type="chain" id="PRO_5025350000" description="DUF8021 domain-containing protein" evidence="1">
    <location>
        <begin position="19"/>
        <end position="637"/>
    </location>
</feature>
<feature type="domain" description="DUF8021" evidence="2">
    <location>
        <begin position="498"/>
        <end position="612"/>
    </location>
</feature>
<feature type="signal peptide" evidence="1">
    <location>
        <begin position="1"/>
        <end position="18"/>
    </location>
</feature>
<evidence type="ECO:0000313" key="3">
    <source>
        <dbReference type="EMBL" id="KAF2241549.1"/>
    </source>
</evidence>
<dbReference type="InterPro" id="IPR058334">
    <property type="entry name" value="DUF8021"/>
</dbReference>
<feature type="domain" description="DUF8021" evidence="2">
    <location>
        <begin position="157"/>
        <end position="306"/>
    </location>
</feature>
<evidence type="ECO:0000259" key="2">
    <source>
        <dbReference type="Pfam" id="PF26061"/>
    </source>
</evidence>
<dbReference type="Proteomes" id="UP000800094">
    <property type="component" value="Unassembled WGS sequence"/>
</dbReference>
<gene>
    <name evidence="3" type="ORF">BU26DRAFT_511338</name>
</gene>
<dbReference type="OrthoDB" id="5229624at2759"/>
<reference evidence="3" key="1">
    <citation type="journal article" date="2020" name="Stud. Mycol.">
        <title>101 Dothideomycetes genomes: a test case for predicting lifestyles and emergence of pathogens.</title>
        <authorList>
            <person name="Haridas S."/>
            <person name="Albert R."/>
            <person name="Binder M."/>
            <person name="Bloem J."/>
            <person name="Labutti K."/>
            <person name="Salamov A."/>
            <person name="Andreopoulos B."/>
            <person name="Baker S."/>
            <person name="Barry K."/>
            <person name="Bills G."/>
            <person name="Bluhm B."/>
            <person name="Cannon C."/>
            <person name="Castanera R."/>
            <person name="Culley D."/>
            <person name="Daum C."/>
            <person name="Ezra D."/>
            <person name="Gonzalez J."/>
            <person name="Henrissat B."/>
            <person name="Kuo A."/>
            <person name="Liang C."/>
            <person name="Lipzen A."/>
            <person name="Lutzoni F."/>
            <person name="Magnuson J."/>
            <person name="Mondo S."/>
            <person name="Nolan M."/>
            <person name="Ohm R."/>
            <person name="Pangilinan J."/>
            <person name="Park H.-J."/>
            <person name="Ramirez L."/>
            <person name="Alfaro M."/>
            <person name="Sun H."/>
            <person name="Tritt A."/>
            <person name="Yoshinaga Y."/>
            <person name="Zwiers L.-H."/>
            <person name="Turgeon B."/>
            <person name="Goodwin S."/>
            <person name="Spatafora J."/>
            <person name="Crous P."/>
            <person name="Grigoriev I."/>
        </authorList>
    </citation>
    <scope>NUCLEOTIDE SEQUENCE</scope>
    <source>
        <strain evidence="3">CBS 122368</strain>
    </source>
</reference>
<evidence type="ECO:0000313" key="4">
    <source>
        <dbReference type="Proteomes" id="UP000800094"/>
    </source>
</evidence>
<keyword evidence="1" id="KW-0732">Signal</keyword>
<protein>
    <recommendedName>
        <fullName evidence="2">DUF8021 domain-containing protein</fullName>
    </recommendedName>
</protein>
<dbReference type="AlphaFoldDB" id="A0A6A6HUF0"/>
<sequence length="637" mass="69226">MKASIHFAISALAALTAGQTPSPPPCDRPCLETLVSDYLTALIAHDPSRLPLAPDVKYVENSQIVPLGTGEWHVATSLGRYRHIFSDPENGQVGAITTLTENGVGIIYVVRLKREAASGLISEIESQITRDAGGFALYENMSVPESVWLQPVAVEDRIPRAKLISQTDKYYAGMERNDPRGNYSFFDRDCNRLEDGLQTTNQKNNASYGHSNDTAFASLGCEAQFQTGFLGFVTRVRDRRYAVVDEERQAVLAMTIFDHNGTVRELPSVNGTSNPIPPYFDVPRTLAASEAFRLRGEEGKLWRIEMTLTEVPYGQRTAFDAGETHDLSGRGTNRSTSAPCDRACLDTLLDNVLAAMLRNDTTSLPLAKGVRYSENGQFLALGDGLWETLQHAAKPGVDDYAARFADPSTQTAGYWGLTREQSTPGVLALRITLANGQISEIEALSVRAEGTGARGGTVTLMRPPLPVEWVGDSLGALDAVFKTNSTGGAVIPPSVVLTAYFNGLEQHSSADVPFTPSCTRRDMGRQLRMACGAQMDGQGTTPNGLFNSTGVVRDRRVLVADASKGVAMVVAMVDYPARVSGTVPRTQMVPSTYMIPQLIKMDNGTISRVEGMIKWMPFGYTSAWAEGKSNSTRLRLH</sequence>
<proteinExistence type="predicted"/>
<dbReference type="RefSeq" id="XP_033676553.1">
    <property type="nucleotide sequence ID" value="XM_033827297.1"/>
</dbReference>
<evidence type="ECO:0000256" key="1">
    <source>
        <dbReference type="SAM" id="SignalP"/>
    </source>
</evidence>
<dbReference type="GeneID" id="54580627"/>
<name>A0A6A6HUF0_9PLEO</name>
<keyword evidence="4" id="KW-1185">Reference proteome</keyword>
<accession>A0A6A6HUF0</accession>